<evidence type="ECO:0000256" key="6">
    <source>
        <dbReference type="RuleBase" id="RU361140"/>
    </source>
</evidence>
<gene>
    <name evidence="8" type="ORF">HNP36_001403</name>
</gene>
<keyword evidence="9" id="KW-1185">Reference proteome</keyword>
<keyword evidence="5 6" id="KW-0046">Antibiotic resistance</keyword>
<dbReference type="PROSITE" id="PS00146">
    <property type="entry name" value="BETA_LACTAMASE_A"/>
    <property type="match status" value="1"/>
</dbReference>
<evidence type="ECO:0000256" key="5">
    <source>
        <dbReference type="ARBA" id="ARBA00023251"/>
    </source>
</evidence>
<dbReference type="InterPro" id="IPR045155">
    <property type="entry name" value="Beta-lactam_cat"/>
</dbReference>
<reference evidence="8 9" key="1">
    <citation type="submission" date="2020-08" db="EMBL/GenBank/DDBJ databases">
        <title>Functional genomics of gut bacteria from endangered species of beetles.</title>
        <authorList>
            <person name="Carlos-Shanley C."/>
        </authorList>
    </citation>
    <scope>NUCLEOTIDE SEQUENCE [LARGE SCALE GENOMIC DNA]</scope>
    <source>
        <strain evidence="8 9">S00136</strain>
    </source>
</reference>
<comment type="catalytic activity">
    <reaction evidence="1 6">
        <text>a beta-lactam + H2O = a substituted beta-amino acid</text>
        <dbReference type="Rhea" id="RHEA:20401"/>
        <dbReference type="ChEBI" id="CHEBI:15377"/>
        <dbReference type="ChEBI" id="CHEBI:35627"/>
        <dbReference type="ChEBI" id="CHEBI:140347"/>
        <dbReference type="EC" id="3.5.2.6"/>
    </reaction>
</comment>
<dbReference type="EC" id="3.5.2.6" evidence="3 6"/>
<dbReference type="GO" id="GO:0030655">
    <property type="term" value="P:beta-lactam antibiotic catabolic process"/>
    <property type="evidence" value="ECO:0007669"/>
    <property type="project" value="InterPro"/>
</dbReference>
<evidence type="ECO:0000256" key="4">
    <source>
        <dbReference type="ARBA" id="ARBA00022801"/>
    </source>
</evidence>
<dbReference type="Pfam" id="PF13354">
    <property type="entry name" value="Beta-lactamase2"/>
    <property type="match status" value="1"/>
</dbReference>
<dbReference type="InterPro" id="IPR012338">
    <property type="entry name" value="Beta-lactam/transpept-like"/>
</dbReference>
<protein>
    <recommendedName>
        <fullName evidence="3 6">Beta-lactamase</fullName>
        <ecNumber evidence="3 6">3.5.2.6</ecNumber>
    </recommendedName>
</protein>
<dbReference type="SUPFAM" id="SSF56601">
    <property type="entry name" value="beta-lactamase/transpeptidase-like"/>
    <property type="match status" value="1"/>
</dbReference>
<evidence type="ECO:0000256" key="1">
    <source>
        <dbReference type="ARBA" id="ARBA00001526"/>
    </source>
</evidence>
<dbReference type="Proteomes" id="UP000589738">
    <property type="component" value="Unassembled WGS sequence"/>
</dbReference>
<dbReference type="AlphaFoldDB" id="A0A841NAF0"/>
<comment type="caution">
    <text evidence="8">The sequence shown here is derived from an EMBL/GenBank/DDBJ whole genome shotgun (WGS) entry which is preliminary data.</text>
</comment>
<evidence type="ECO:0000313" key="8">
    <source>
        <dbReference type="EMBL" id="MBB6370350.1"/>
    </source>
</evidence>
<keyword evidence="4 6" id="KW-0378">Hydrolase</keyword>
<dbReference type="InterPro" id="IPR000871">
    <property type="entry name" value="Beta-lactam_class-A"/>
</dbReference>
<sequence length="286" mass="32427">MALLSLNLFAQNAQSIVLKKKIEALLSGKKADVAVSISGAGKNDFIEINGGKLYPMLSTVKFPIALTVLSKVEHNELSMNQKIFIRKEELLENTWSPFKKEHPEGDISISLEEAMKWMISYSDNNLTDILLRLIGGTEQVQKFIAGKNFIIKNNEEDMHKDWDSQFVNKITPNEAVHLLKEFHKGKLLNKENTKWLYDTMVNNTTGGKRLKGKLPENINVAHRTGTSFTNEKGMTGAINDFGIIELPGKQKIYIAVFVHNTFESFEDSEKIIADISRLTYDFYLKK</sequence>
<dbReference type="NCBIfam" id="NF033103">
    <property type="entry name" value="bla_class_A"/>
    <property type="match status" value="1"/>
</dbReference>
<name>A0A841NAF0_9FLAO</name>
<dbReference type="GO" id="GO:0008800">
    <property type="term" value="F:beta-lactamase activity"/>
    <property type="evidence" value="ECO:0007669"/>
    <property type="project" value="UniProtKB-UniRule"/>
</dbReference>
<evidence type="ECO:0000256" key="3">
    <source>
        <dbReference type="ARBA" id="ARBA00012865"/>
    </source>
</evidence>
<proteinExistence type="inferred from homology"/>
<comment type="similarity">
    <text evidence="2 6">Belongs to the class-A beta-lactamase family.</text>
</comment>
<organism evidence="8 9">
    <name type="scientific">Chryseobacterium shigense</name>
    <dbReference type="NCBI Taxonomy" id="297244"/>
    <lineage>
        <taxon>Bacteria</taxon>
        <taxon>Pseudomonadati</taxon>
        <taxon>Bacteroidota</taxon>
        <taxon>Flavobacteriia</taxon>
        <taxon>Flavobacteriales</taxon>
        <taxon>Weeksellaceae</taxon>
        <taxon>Chryseobacterium group</taxon>
        <taxon>Chryseobacterium</taxon>
    </lineage>
</organism>
<evidence type="ECO:0000313" key="9">
    <source>
        <dbReference type="Proteomes" id="UP000589738"/>
    </source>
</evidence>
<feature type="domain" description="Beta-lactamase class A catalytic" evidence="7">
    <location>
        <begin position="43"/>
        <end position="258"/>
    </location>
</feature>
<dbReference type="PANTHER" id="PTHR35333">
    <property type="entry name" value="BETA-LACTAMASE"/>
    <property type="match status" value="1"/>
</dbReference>
<accession>A0A841NAF0</accession>
<dbReference type="EMBL" id="JACHLC010000001">
    <property type="protein sequence ID" value="MBB6370350.1"/>
    <property type="molecule type" value="Genomic_DNA"/>
</dbReference>
<evidence type="ECO:0000259" key="7">
    <source>
        <dbReference type="Pfam" id="PF13354"/>
    </source>
</evidence>
<evidence type="ECO:0000256" key="2">
    <source>
        <dbReference type="ARBA" id="ARBA00009009"/>
    </source>
</evidence>
<dbReference type="PANTHER" id="PTHR35333:SF3">
    <property type="entry name" value="BETA-LACTAMASE-TYPE TRANSPEPTIDASE FOLD CONTAINING PROTEIN"/>
    <property type="match status" value="1"/>
</dbReference>
<dbReference type="Gene3D" id="3.40.710.10">
    <property type="entry name" value="DD-peptidase/beta-lactamase superfamily"/>
    <property type="match status" value="1"/>
</dbReference>
<dbReference type="GO" id="GO:0046677">
    <property type="term" value="P:response to antibiotic"/>
    <property type="evidence" value="ECO:0007669"/>
    <property type="project" value="UniProtKB-UniRule"/>
</dbReference>
<dbReference type="InterPro" id="IPR023650">
    <property type="entry name" value="Beta-lactam_class-A_AS"/>
</dbReference>
<dbReference type="RefSeq" id="WP_228456275.1">
    <property type="nucleotide sequence ID" value="NZ_JACHLC010000001.1"/>
</dbReference>